<reference evidence="4" key="1">
    <citation type="submission" date="2025-05" db="UniProtKB">
        <authorList>
            <consortium name="RefSeq"/>
        </authorList>
    </citation>
    <scope>NUCLEOTIDE SEQUENCE [LARGE SCALE GENOMIC DNA]</scope>
</reference>
<dbReference type="Pfam" id="PF04434">
    <property type="entry name" value="SWIM"/>
    <property type="match status" value="1"/>
</dbReference>
<dbReference type="GeneID" id="136075542"/>
<evidence type="ECO:0000256" key="2">
    <source>
        <dbReference type="SAM" id="MobiDB-lite"/>
    </source>
</evidence>
<sequence length="154" mass="16884">MYDVWVCLHKDGWVEKSSCTCPVGLGSTCSHIAALLFKLEAAVHHCLNKEDASTSQLCSWNASKRSVNAAPLSAMNFSKNKKRGQLPSINEFVLKKKTKSIRASTMFKLNGNYSIKSISQSNPKSVIFTSLDSNSHHKSSDTESGSKDETNCLP</sequence>
<evidence type="ECO:0000313" key="5">
    <source>
        <dbReference type="RefSeq" id="XP_065645063.1"/>
    </source>
</evidence>
<dbReference type="InterPro" id="IPR007527">
    <property type="entry name" value="Znf_SWIM"/>
</dbReference>
<name>A0ABM4B863_HYDVU</name>
<feature type="domain" description="SWIM-type" evidence="3">
    <location>
        <begin position="2"/>
        <end position="40"/>
    </location>
</feature>
<dbReference type="PANTHER" id="PTHR47526">
    <property type="entry name" value="ATP-DEPENDENT DNA HELICASE"/>
    <property type="match status" value="1"/>
</dbReference>
<dbReference type="PANTHER" id="PTHR47526:SF3">
    <property type="entry name" value="PHD-TYPE DOMAIN-CONTAINING PROTEIN"/>
    <property type="match status" value="1"/>
</dbReference>
<keyword evidence="4" id="KW-1185">Reference proteome</keyword>
<feature type="compositionally biased region" description="Basic and acidic residues" evidence="2">
    <location>
        <begin position="134"/>
        <end position="154"/>
    </location>
</feature>
<reference evidence="5" key="2">
    <citation type="submission" date="2025-08" db="UniProtKB">
        <authorList>
            <consortium name="RefSeq"/>
        </authorList>
    </citation>
    <scope>IDENTIFICATION</scope>
</reference>
<keyword evidence="1" id="KW-0862">Zinc</keyword>
<dbReference type="RefSeq" id="XP_065645063.1">
    <property type="nucleotide sequence ID" value="XM_065788991.1"/>
</dbReference>
<proteinExistence type="predicted"/>
<evidence type="ECO:0000256" key="1">
    <source>
        <dbReference type="PROSITE-ProRule" id="PRU00325"/>
    </source>
</evidence>
<dbReference type="Proteomes" id="UP001652625">
    <property type="component" value="Chromosome 01"/>
</dbReference>
<keyword evidence="1" id="KW-0863">Zinc-finger</keyword>
<evidence type="ECO:0000313" key="4">
    <source>
        <dbReference type="Proteomes" id="UP001652625"/>
    </source>
</evidence>
<protein>
    <submittedName>
        <fullName evidence="5">Uncharacterized protein LOC136075542</fullName>
    </submittedName>
</protein>
<accession>A0ABM4B863</accession>
<keyword evidence="1" id="KW-0479">Metal-binding</keyword>
<evidence type="ECO:0000259" key="3">
    <source>
        <dbReference type="PROSITE" id="PS50966"/>
    </source>
</evidence>
<organism evidence="4 5">
    <name type="scientific">Hydra vulgaris</name>
    <name type="common">Hydra</name>
    <name type="synonym">Hydra attenuata</name>
    <dbReference type="NCBI Taxonomy" id="6087"/>
    <lineage>
        <taxon>Eukaryota</taxon>
        <taxon>Metazoa</taxon>
        <taxon>Cnidaria</taxon>
        <taxon>Hydrozoa</taxon>
        <taxon>Hydroidolina</taxon>
        <taxon>Anthoathecata</taxon>
        <taxon>Aplanulata</taxon>
        <taxon>Hydridae</taxon>
        <taxon>Hydra</taxon>
    </lineage>
</organism>
<gene>
    <name evidence="5" type="primary">LOC136075542</name>
</gene>
<dbReference type="PROSITE" id="PS50966">
    <property type="entry name" value="ZF_SWIM"/>
    <property type="match status" value="1"/>
</dbReference>
<feature type="region of interest" description="Disordered" evidence="2">
    <location>
        <begin position="130"/>
        <end position="154"/>
    </location>
</feature>